<evidence type="ECO:0000259" key="4">
    <source>
        <dbReference type="SMART" id="SM00775"/>
    </source>
</evidence>
<dbReference type="HOGENOM" id="CLU_002546_2_1_1"/>
<sequence>MNYLRGAVNAISAPYQYYKELPPINPSTLTGAIDVIVIQGPGAAGDTELACSPFHVRFGKWQVLRPSDKKVTISVNGQPIPYYMKIGDAGEAFFVFETDEEVPPDLITSPIIQPTMPEEDASDAQLDAPVGHLGNIDHPPSDASASEEAPKPLPEVELEQEVHDDSQEPEFLDLNASSSNIRLPKQVEGSPHDANVTPAQRFHQPSFLRHSASQSTLQRHPSPKKIFRRTDEIVKDLESNIRAPEVEYHHDVALDSQGYNTHARELSDQTVHPSSPAKFQFPSLKTPPRISAALREAQTAIHSTNSSDAEPDFEDEPYPSSKHRRLRATSEPPPELDDHLRPPTDSEFLFDSDQDTPTISEPKFTHGLKIDFHPPTSPSRIQEYSWEWGAFPTPSPVRTIFGKGGRFESRKNKENEDEDVLAGAYVTISAKNEEDTTLLLTINRRTLDFQLSLVPGPESYFNGDRSEEGVIELSQSPSGDEFARRFEEGKITFSEFMRDDSIYRNPALVVKWVDGHFVSLYDNPLLFEALASWRTNTLNSRSRKGENETLVDTTRHSKSKSEPPTPEQKAAAEAEDLGNGTDKKPGSLSWVQWWSRNRQRNTVDVAPVVLAERPVLRPAATEPLPGTAKAQTFMLDKASLKKLSQQRVLEDPEADSAFPSTPSDLTLNEEAAPQASPTPAAEQPPQPSRKFVKTLRLTSDQLKALDLKPGANMITFSISSGVIACTSRIFVWDYMDHVVVSDIDGTITKSDGLGHVFAMIGRDWTHVGVAKLYTDIVKNGYKIMYLTSRAIGQADATRGYLKGIKQDDYQLPEGPVIMSPDRLIASLHREVIMRKPEVFKMACLRDIQRLFGEHSKNPFYAGFGNRITDALSYRSVNVPSARIFTIDSTGVVKMELLELAGYESSYIHMTDLVDQMFPPINKKWAPEYTDLTYWKAPVPDYPPPDLAPPSPTLSALSETSNQSTLAKIRNFRLIGGSRANSLSSPPNELANNVNSSQGGNNAGLSNDPERENELRQMSSFERLVNGLRRSVSPSSTSSHAADSDSESDDDVPRDGRRPRRRSMSSMPGSLDDMQFAFDDDQGEDEEDEDEDDKESEGEYEHEEGEMDEDLTMDEDLLAATEMKKIPFL</sequence>
<dbReference type="Pfam" id="PF04571">
    <property type="entry name" value="Lipin_N"/>
    <property type="match status" value="1"/>
</dbReference>
<evidence type="ECO:0000256" key="2">
    <source>
        <dbReference type="ARBA" id="ARBA00022553"/>
    </source>
</evidence>
<dbReference type="eggNOG" id="KOG2116">
    <property type="taxonomic scope" value="Eukaryota"/>
</dbReference>
<comment type="similarity">
    <text evidence="1">Belongs to the lipin family.</text>
</comment>
<evidence type="ECO:0000256" key="1">
    <source>
        <dbReference type="ARBA" id="ARBA00005476"/>
    </source>
</evidence>
<dbReference type="PANTHER" id="PTHR12181:SF12">
    <property type="entry name" value="PHOSPHATIDATE PHOSPHATASE"/>
    <property type="match status" value="1"/>
</dbReference>
<dbReference type="OMA" id="GSRWWFS"/>
<feature type="region of interest" description="Disordered" evidence="3">
    <location>
        <begin position="1026"/>
        <end position="1128"/>
    </location>
</feature>
<dbReference type="Gene3D" id="3.40.50.1000">
    <property type="entry name" value="HAD superfamily/HAD-like"/>
    <property type="match status" value="1"/>
</dbReference>
<dbReference type="InterPro" id="IPR023214">
    <property type="entry name" value="HAD_sf"/>
</dbReference>
<gene>
    <name evidence="5" type="ORF">AGABI1DRAFT_127573</name>
</gene>
<organism evidence="5 6">
    <name type="scientific">Agaricus bisporus var. burnettii (strain JB137-S8 / ATCC MYA-4627 / FGSC 10392)</name>
    <name type="common">White button mushroom</name>
    <dbReference type="NCBI Taxonomy" id="597362"/>
    <lineage>
        <taxon>Eukaryota</taxon>
        <taxon>Fungi</taxon>
        <taxon>Dikarya</taxon>
        <taxon>Basidiomycota</taxon>
        <taxon>Agaricomycotina</taxon>
        <taxon>Agaricomycetes</taxon>
        <taxon>Agaricomycetidae</taxon>
        <taxon>Agaricales</taxon>
        <taxon>Agaricineae</taxon>
        <taxon>Agaricaceae</taxon>
        <taxon>Agaricus</taxon>
    </lineage>
</organism>
<dbReference type="InterPro" id="IPR013209">
    <property type="entry name" value="LNS2"/>
</dbReference>
<name>K5VZE6_AGABU</name>
<evidence type="ECO:0000256" key="3">
    <source>
        <dbReference type="SAM" id="MobiDB-lite"/>
    </source>
</evidence>
<feature type="compositionally biased region" description="Basic and acidic residues" evidence="3">
    <location>
        <begin position="543"/>
        <end position="561"/>
    </location>
</feature>
<dbReference type="GO" id="GO:0019432">
    <property type="term" value="P:triglyceride biosynthetic process"/>
    <property type="evidence" value="ECO:0007669"/>
    <property type="project" value="TreeGrafter"/>
</dbReference>
<dbReference type="InterPro" id="IPR007651">
    <property type="entry name" value="Lipin_N"/>
</dbReference>
<dbReference type="SMART" id="SM00775">
    <property type="entry name" value="LNS2"/>
    <property type="match status" value="1"/>
</dbReference>
<feature type="compositionally biased region" description="Low complexity" evidence="3">
    <location>
        <begin position="1029"/>
        <end position="1040"/>
    </location>
</feature>
<dbReference type="STRING" id="597362.K5VZE6"/>
<dbReference type="EMBL" id="JH971389">
    <property type="protein sequence ID" value="EKM79894.1"/>
    <property type="molecule type" value="Genomic_DNA"/>
</dbReference>
<protein>
    <recommendedName>
        <fullName evidence="4">LNS2/PITP domain-containing protein</fullName>
    </recommendedName>
</protein>
<dbReference type="GO" id="GO:0009062">
    <property type="term" value="P:fatty acid catabolic process"/>
    <property type="evidence" value="ECO:0007669"/>
    <property type="project" value="TreeGrafter"/>
</dbReference>
<dbReference type="Proteomes" id="UP000008493">
    <property type="component" value="Unassembled WGS sequence"/>
</dbReference>
<keyword evidence="2" id="KW-0597">Phosphoprotein</keyword>
<dbReference type="PANTHER" id="PTHR12181">
    <property type="entry name" value="LIPIN"/>
    <property type="match status" value="1"/>
</dbReference>
<evidence type="ECO:0000313" key="5">
    <source>
        <dbReference type="EMBL" id="EKM79894.1"/>
    </source>
</evidence>
<dbReference type="FunCoup" id="K5VZE6">
    <property type="interactions" value="274"/>
</dbReference>
<feature type="compositionally biased region" description="Acidic residues" evidence="3">
    <location>
        <begin position="1077"/>
        <end position="1116"/>
    </location>
</feature>
<accession>K5VZE6</accession>
<dbReference type="FunFam" id="3.40.50.1000:FF:000063">
    <property type="entry name" value="Nuclear elongation and deformation protein"/>
    <property type="match status" value="1"/>
</dbReference>
<feature type="region of interest" description="Disordered" evidence="3">
    <location>
        <begin position="539"/>
        <end position="584"/>
    </location>
</feature>
<dbReference type="GO" id="GO:0005634">
    <property type="term" value="C:nucleus"/>
    <property type="evidence" value="ECO:0007669"/>
    <property type="project" value="UniProtKB-ARBA"/>
</dbReference>
<reference evidence="6" key="1">
    <citation type="journal article" date="2012" name="Proc. Natl. Acad. Sci. U.S.A.">
        <title>Genome sequence of the button mushroom Agaricus bisporus reveals mechanisms governing adaptation to a humic-rich ecological niche.</title>
        <authorList>
            <person name="Morin E."/>
            <person name="Kohler A."/>
            <person name="Baker A.R."/>
            <person name="Foulongne-Oriol M."/>
            <person name="Lombard V."/>
            <person name="Nagy L.G."/>
            <person name="Ohm R.A."/>
            <person name="Patyshakuliyeva A."/>
            <person name="Brun A."/>
            <person name="Aerts A.L."/>
            <person name="Bailey A.M."/>
            <person name="Billette C."/>
            <person name="Coutinho P.M."/>
            <person name="Deakin G."/>
            <person name="Doddapaneni H."/>
            <person name="Floudas D."/>
            <person name="Grimwood J."/>
            <person name="Hilden K."/>
            <person name="Kuees U."/>
            <person name="LaButti K.M."/>
            <person name="Lapidus A."/>
            <person name="Lindquist E.A."/>
            <person name="Lucas S.M."/>
            <person name="Murat C."/>
            <person name="Riley R.W."/>
            <person name="Salamov A.A."/>
            <person name="Schmutz J."/>
            <person name="Subramanian V."/>
            <person name="Woesten H.A.B."/>
            <person name="Xu J."/>
            <person name="Eastwood D.C."/>
            <person name="Foster G.D."/>
            <person name="Sonnenberg A.S."/>
            <person name="Cullen D."/>
            <person name="de Vries R.P."/>
            <person name="Lundell T."/>
            <person name="Hibbett D.S."/>
            <person name="Henrissat B."/>
            <person name="Burton K.S."/>
            <person name="Kerrigan R.W."/>
            <person name="Challen M.P."/>
            <person name="Grigoriev I.V."/>
            <person name="Martin F."/>
        </authorList>
    </citation>
    <scope>NUCLEOTIDE SEQUENCE [LARGE SCALE GENOMIC DNA]</scope>
    <source>
        <strain evidence="6">JB137-S8 / ATCC MYA-4627 / FGSC 10392</strain>
    </source>
</reference>
<dbReference type="SUPFAM" id="SSF56784">
    <property type="entry name" value="HAD-like"/>
    <property type="match status" value="1"/>
</dbReference>
<proteinExistence type="inferred from homology"/>
<dbReference type="InParanoid" id="K5VZE6"/>
<feature type="domain" description="LNS2/PITP" evidence="4">
    <location>
        <begin position="738"/>
        <end position="895"/>
    </location>
</feature>
<dbReference type="KEGG" id="abp:AGABI1DRAFT127573"/>
<feature type="region of interest" description="Disordered" evidence="3">
    <location>
        <begin position="209"/>
        <end position="229"/>
    </location>
</feature>
<dbReference type="InterPro" id="IPR026058">
    <property type="entry name" value="LIPIN"/>
</dbReference>
<dbReference type="InterPro" id="IPR031315">
    <property type="entry name" value="LNS2/PITP"/>
</dbReference>
<dbReference type="RefSeq" id="XP_007329197.1">
    <property type="nucleotide sequence ID" value="XM_007329135.1"/>
</dbReference>
<feature type="region of interest" description="Disordered" evidence="3">
    <location>
        <begin position="644"/>
        <end position="688"/>
    </location>
</feature>
<dbReference type="Pfam" id="PF08235">
    <property type="entry name" value="LNS2"/>
    <property type="match status" value="1"/>
</dbReference>
<evidence type="ECO:0000313" key="6">
    <source>
        <dbReference type="Proteomes" id="UP000008493"/>
    </source>
</evidence>
<dbReference type="AlphaFoldDB" id="K5VZE6"/>
<dbReference type="GO" id="GO:0008195">
    <property type="term" value="F:phosphatidate phosphatase activity"/>
    <property type="evidence" value="ECO:0007669"/>
    <property type="project" value="TreeGrafter"/>
</dbReference>
<feature type="region of interest" description="Disordered" evidence="3">
    <location>
        <begin position="979"/>
        <end position="1012"/>
    </location>
</feature>
<feature type="region of interest" description="Disordered" evidence="3">
    <location>
        <begin position="248"/>
        <end position="372"/>
    </location>
</feature>
<feature type="region of interest" description="Disordered" evidence="3">
    <location>
        <begin position="942"/>
        <end position="961"/>
    </location>
</feature>
<feature type="compositionally biased region" description="Polar residues" evidence="3">
    <location>
        <begin position="979"/>
        <end position="1004"/>
    </location>
</feature>
<dbReference type="OrthoDB" id="4567at2759"/>
<feature type="region of interest" description="Disordered" evidence="3">
    <location>
        <begin position="128"/>
        <end position="167"/>
    </location>
</feature>
<keyword evidence="6" id="KW-1185">Reference proteome</keyword>
<dbReference type="GeneID" id="18826702"/>
<feature type="compositionally biased region" description="Pro residues" evidence="3">
    <location>
        <begin position="942"/>
        <end position="951"/>
    </location>
</feature>
<dbReference type="InterPro" id="IPR036412">
    <property type="entry name" value="HAD-like_sf"/>
</dbReference>